<evidence type="ECO:0000313" key="1">
    <source>
        <dbReference type="EMBL" id="CAG8723217.1"/>
    </source>
</evidence>
<keyword evidence="2" id="KW-1185">Reference proteome</keyword>
<dbReference type="Proteomes" id="UP000789396">
    <property type="component" value="Unassembled WGS sequence"/>
</dbReference>
<name>A0A9N9I626_9GLOM</name>
<dbReference type="OrthoDB" id="2336871at2759"/>
<sequence length="166" mass="18404">ANGTQIKTDKDDRGFCSSLIQGQIPSNLNMVSSLIISPTDGEKIKEKKPFVIKVKVKNLNTGFFSDPNAEYYTAQQQLGKNGFINGHCHVTVQRLDGDEIPDPTKFVFFKGLEDKAKNNELSVKVDHGLPSGFYRLCTMASALTHQPVIMPVAQRGSQDDCIRFKV</sequence>
<feature type="non-terminal residue" evidence="1">
    <location>
        <position position="1"/>
    </location>
</feature>
<feature type="non-terminal residue" evidence="1">
    <location>
        <position position="166"/>
    </location>
</feature>
<gene>
    <name evidence="1" type="ORF">RFULGI_LOCUS11603</name>
</gene>
<dbReference type="InterPro" id="IPR053216">
    <property type="entry name" value="Appressorial_penetr-assoc"/>
</dbReference>
<accession>A0A9N9I626</accession>
<dbReference type="PANTHER" id="PTHR34587">
    <property type="entry name" value="VWFA DOMAIN-CONTAINING PROTEIN"/>
    <property type="match status" value="1"/>
</dbReference>
<dbReference type="EMBL" id="CAJVPZ010025663">
    <property type="protein sequence ID" value="CAG8723217.1"/>
    <property type="molecule type" value="Genomic_DNA"/>
</dbReference>
<evidence type="ECO:0000313" key="2">
    <source>
        <dbReference type="Proteomes" id="UP000789396"/>
    </source>
</evidence>
<proteinExistence type="predicted"/>
<protein>
    <submittedName>
        <fullName evidence="1">7849_t:CDS:1</fullName>
    </submittedName>
</protein>
<organism evidence="1 2">
    <name type="scientific">Racocetra fulgida</name>
    <dbReference type="NCBI Taxonomy" id="60492"/>
    <lineage>
        <taxon>Eukaryota</taxon>
        <taxon>Fungi</taxon>
        <taxon>Fungi incertae sedis</taxon>
        <taxon>Mucoromycota</taxon>
        <taxon>Glomeromycotina</taxon>
        <taxon>Glomeromycetes</taxon>
        <taxon>Diversisporales</taxon>
        <taxon>Gigasporaceae</taxon>
        <taxon>Racocetra</taxon>
    </lineage>
</organism>
<reference evidence="1" key="1">
    <citation type="submission" date="2021-06" db="EMBL/GenBank/DDBJ databases">
        <authorList>
            <person name="Kallberg Y."/>
            <person name="Tangrot J."/>
            <person name="Rosling A."/>
        </authorList>
    </citation>
    <scope>NUCLEOTIDE SEQUENCE</scope>
    <source>
        <strain evidence="1">IN212</strain>
    </source>
</reference>
<dbReference type="PANTHER" id="PTHR34587:SF2">
    <property type="entry name" value="G-PROTEIN COUPLED RECEPTORS FAMILY 1 PROFILE DOMAIN-CONTAINING PROTEIN"/>
    <property type="match status" value="1"/>
</dbReference>
<comment type="caution">
    <text evidence="1">The sequence shown here is derived from an EMBL/GenBank/DDBJ whole genome shotgun (WGS) entry which is preliminary data.</text>
</comment>
<dbReference type="AlphaFoldDB" id="A0A9N9I626"/>